<dbReference type="Pfam" id="PF05170">
    <property type="entry name" value="AsmA"/>
    <property type="match status" value="2"/>
</dbReference>
<dbReference type="PANTHER" id="PTHR30441:SF4">
    <property type="entry name" value="PROTEIN ASMA"/>
    <property type="match status" value="1"/>
</dbReference>
<dbReference type="RefSeq" id="WP_283741941.1">
    <property type="nucleotide sequence ID" value="NZ_JASJEV010000014.1"/>
</dbReference>
<dbReference type="EMBL" id="JASJEV010000014">
    <property type="protein sequence ID" value="MDJ1159945.1"/>
    <property type="molecule type" value="Genomic_DNA"/>
</dbReference>
<keyword evidence="2" id="KW-0732">Signal</keyword>
<dbReference type="InterPro" id="IPR052894">
    <property type="entry name" value="AsmA-related"/>
</dbReference>
<feature type="region of interest" description="Disordered" evidence="1">
    <location>
        <begin position="601"/>
        <end position="627"/>
    </location>
</feature>
<sequence>MTRRKLFFLALAALGASVLALAPWTVATESLARHVGRHFKAVSGLRLLVEGRATFALLPVPRIKLEEVTLVRPDGETAIRAEQLRGELRLLPLVAGQIELDEVTLVEPRIRLPATTDRTALWKGVIALVEREVSRGLAEGRRLHIGRIVVRDGTVVQKNAAGMDEVILRDVDLAADWTTVDQAMAASGSLVWRDEPVEIQISGLSPVALAAGRSSPLSLTLIGAGTTLTLDGRVADLRDPQFTGNVQFATTSLPRTARWIDLPLPLSHLIDNVGVEGPLSFSGRGLSLPNAQIRVGGDRLDGALTVRLDRDHPAVSGTIAADTLDLGRFVGPLAPSRGGDGAWSREALDPTRLAGDLDLRLSATTAQLGRSKLENVAAGFILRSGRMELSLARATAYGGTLKGRLTLLPAAGGLEAKLQGSFDGIDVSAALHEAADVRRLGGDGSGQIALEATGSSHADLARTLTGRVSLVVKRGEFTGVNLADIARRAERRPLSISLDWRSGRTAFDQLAATLIIAGGTGEIADGLMTAPGLRASLAGRIHIADRLFALKGAIAGTPSGQAAAPGSGAGFPFEITGSWDQPLVVPDVQALIQRSGAAAPLLAPPPAEPPRGLVTYAPTGASASGPR</sequence>
<name>A0ABT7AKN9_9HYPH</name>
<comment type="caution">
    <text evidence="4">The sequence shown here is derived from an EMBL/GenBank/DDBJ whole genome shotgun (WGS) entry which is preliminary data.</text>
</comment>
<proteinExistence type="predicted"/>
<feature type="signal peptide" evidence="2">
    <location>
        <begin position="1"/>
        <end position="22"/>
    </location>
</feature>
<evidence type="ECO:0000259" key="3">
    <source>
        <dbReference type="Pfam" id="PF05170"/>
    </source>
</evidence>
<evidence type="ECO:0000256" key="2">
    <source>
        <dbReference type="SAM" id="SignalP"/>
    </source>
</evidence>
<feature type="domain" description="AsmA" evidence="3">
    <location>
        <begin position="343"/>
        <end position="520"/>
    </location>
</feature>
<reference evidence="4 5" key="1">
    <citation type="submission" date="2023-05" db="EMBL/GenBank/DDBJ databases">
        <title>Chelatococcus sp. nov., a moderately thermophilic bacterium isolated from hot spring microbial mat.</title>
        <authorList>
            <person name="Hu C.-J."/>
            <person name="Li W.-J."/>
        </authorList>
    </citation>
    <scope>NUCLEOTIDE SEQUENCE [LARGE SCALE GENOMIC DNA]</scope>
    <source>
        <strain evidence="4 5">SYSU G07232</strain>
    </source>
</reference>
<organism evidence="4 5">
    <name type="scientific">Chelatococcus albus</name>
    <dbReference type="NCBI Taxonomy" id="3047466"/>
    <lineage>
        <taxon>Bacteria</taxon>
        <taxon>Pseudomonadati</taxon>
        <taxon>Pseudomonadota</taxon>
        <taxon>Alphaproteobacteria</taxon>
        <taxon>Hyphomicrobiales</taxon>
        <taxon>Chelatococcaceae</taxon>
        <taxon>Chelatococcus</taxon>
    </lineage>
</organism>
<dbReference type="InterPro" id="IPR007844">
    <property type="entry name" value="AsmA"/>
</dbReference>
<accession>A0ABT7AKN9</accession>
<feature type="chain" id="PRO_5046744083" evidence="2">
    <location>
        <begin position="23"/>
        <end position="627"/>
    </location>
</feature>
<dbReference type="PANTHER" id="PTHR30441">
    <property type="entry name" value="DUF748 DOMAIN-CONTAINING PROTEIN"/>
    <property type="match status" value="1"/>
</dbReference>
<evidence type="ECO:0000256" key="1">
    <source>
        <dbReference type="SAM" id="MobiDB-lite"/>
    </source>
</evidence>
<protein>
    <submittedName>
        <fullName evidence="4">AsmA family protein</fullName>
    </submittedName>
</protein>
<feature type="domain" description="AsmA" evidence="3">
    <location>
        <begin position="9"/>
        <end position="135"/>
    </location>
</feature>
<dbReference type="Proteomes" id="UP001321492">
    <property type="component" value="Unassembled WGS sequence"/>
</dbReference>
<evidence type="ECO:0000313" key="4">
    <source>
        <dbReference type="EMBL" id="MDJ1159945.1"/>
    </source>
</evidence>
<evidence type="ECO:0000313" key="5">
    <source>
        <dbReference type="Proteomes" id="UP001321492"/>
    </source>
</evidence>
<keyword evidence="5" id="KW-1185">Reference proteome</keyword>
<gene>
    <name evidence="4" type="ORF">QNA08_17155</name>
</gene>